<keyword evidence="1" id="KW-0862">Zinc</keyword>
<dbReference type="PANTHER" id="PTHR31669">
    <property type="entry name" value="PROTEIN FAR1-RELATED SEQUENCE 10-RELATED"/>
    <property type="match status" value="1"/>
</dbReference>
<evidence type="ECO:0000313" key="2">
    <source>
        <dbReference type="EMBL" id="RYR66231.1"/>
    </source>
</evidence>
<keyword evidence="1" id="KW-0863">Zinc-finger</keyword>
<keyword evidence="1" id="KW-0539">Nucleus</keyword>
<comment type="function">
    <text evidence="1">Putative transcription activator involved in regulating light control of development.</text>
</comment>
<comment type="similarity">
    <text evidence="1">Belongs to the FHY3/FAR1 family.</text>
</comment>
<sequence>MKTFVQDHNHDLALPAFINVMPAHRNINEEEFDQYWSDMVAAFGLEENEWIWTTYDKRVHQANAYLCDNFCAGLRMTSRCKGINALLKRFFKSLNCLLELVENLERVVKVYRNNEFIVDYKSLYSEPVMTTGLESIERAMWRKDAKSGSFHDSDGGFEHNREFRGRYGSFWSACLPMCLLEAQWSTTYEYAVVKIAQLLKEVEVEVSKDNSSTFEHTTADGCGILDLKIINSKSAPRSSINGKMGRR</sequence>
<name>A0A445DSY3_ARAHY</name>
<dbReference type="PANTHER" id="PTHR31669:SF251">
    <property type="entry name" value="PROTEIN FAR1-RELATED SEQUENCE"/>
    <property type="match status" value="1"/>
</dbReference>
<dbReference type="GO" id="GO:0008270">
    <property type="term" value="F:zinc ion binding"/>
    <property type="evidence" value="ECO:0007669"/>
    <property type="project" value="UniProtKB-UniRule"/>
</dbReference>
<evidence type="ECO:0000256" key="1">
    <source>
        <dbReference type="RuleBase" id="RU367018"/>
    </source>
</evidence>
<protein>
    <recommendedName>
        <fullName evidence="1">Protein FAR1-RELATED SEQUENCE</fullName>
    </recommendedName>
</protein>
<comment type="caution">
    <text evidence="2">The sequence shown here is derived from an EMBL/GenBank/DDBJ whole genome shotgun (WGS) entry which is preliminary data.</text>
</comment>
<dbReference type="Proteomes" id="UP000289738">
    <property type="component" value="Chromosome A03"/>
</dbReference>
<keyword evidence="1" id="KW-0479">Metal-binding</keyword>
<dbReference type="GO" id="GO:0006355">
    <property type="term" value="P:regulation of DNA-templated transcription"/>
    <property type="evidence" value="ECO:0007669"/>
    <property type="project" value="UniProtKB-UniRule"/>
</dbReference>
<proteinExistence type="inferred from homology"/>
<organism evidence="2 3">
    <name type="scientific">Arachis hypogaea</name>
    <name type="common">Peanut</name>
    <dbReference type="NCBI Taxonomy" id="3818"/>
    <lineage>
        <taxon>Eukaryota</taxon>
        <taxon>Viridiplantae</taxon>
        <taxon>Streptophyta</taxon>
        <taxon>Embryophyta</taxon>
        <taxon>Tracheophyta</taxon>
        <taxon>Spermatophyta</taxon>
        <taxon>Magnoliopsida</taxon>
        <taxon>eudicotyledons</taxon>
        <taxon>Gunneridae</taxon>
        <taxon>Pentapetalae</taxon>
        <taxon>rosids</taxon>
        <taxon>fabids</taxon>
        <taxon>Fabales</taxon>
        <taxon>Fabaceae</taxon>
        <taxon>Papilionoideae</taxon>
        <taxon>50 kb inversion clade</taxon>
        <taxon>dalbergioids sensu lato</taxon>
        <taxon>Dalbergieae</taxon>
        <taxon>Pterocarpus clade</taxon>
        <taxon>Arachis</taxon>
    </lineage>
</organism>
<dbReference type="AlphaFoldDB" id="A0A445DSY3"/>
<comment type="subcellular location">
    <subcellularLocation>
        <location evidence="1">Nucleus</location>
    </subcellularLocation>
</comment>
<dbReference type="GO" id="GO:0005634">
    <property type="term" value="C:nucleus"/>
    <property type="evidence" value="ECO:0007669"/>
    <property type="project" value="UniProtKB-SubCell"/>
</dbReference>
<keyword evidence="3" id="KW-1185">Reference proteome</keyword>
<evidence type="ECO:0000313" key="3">
    <source>
        <dbReference type="Proteomes" id="UP000289738"/>
    </source>
</evidence>
<gene>
    <name evidence="2" type="ORF">Ahy_A03g012209</name>
</gene>
<dbReference type="EMBL" id="SDMP01000003">
    <property type="protein sequence ID" value="RYR66231.1"/>
    <property type="molecule type" value="Genomic_DNA"/>
</dbReference>
<reference evidence="2 3" key="1">
    <citation type="submission" date="2019-01" db="EMBL/GenBank/DDBJ databases">
        <title>Sequencing of cultivated peanut Arachis hypogaea provides insights into genome evolution and oil improvement.</title>
        <authorList>
            <person name="Chen X."/>
        </authorList>
    </citation>
    <scope>NUCLEOTIDE SEQUENCE [LARGE SCALE GENOMIC DNA]</scope>
    <source>
        <strain evidence="3">cv. Fuhuasheng</strain>
        <tissue evidence="2">Leaves</tissue>
    </source>
</reference>
<dbReference type="InterPro" id="IPR031052">
    <property type="entry name" value="FHY3/FAR1"/>
</dbReference>
<accession>A0A445DSY3</accession>